<feature type="chain" id="PRO_5002691225" description="Lipoprotein" evidence="1">
    <location>
        <begin position="23"/>
        <end position="155"/>
    </location>
</feature>
<feature type="signal peptide" evidence="1">
    <location>
        <begin position="1"/>
        <end position="22"/>
    </location>
</feature>
<name>A6DLU0_9BACT</name>
<dbReference type="STRING" id="313628.LNTAR_05516"/>
<accession>A6DLU0</accession>
<evidence type="ECO:0008006" key="4">
    <source>
        <dbReference type="Google" id="ProtNLM"/>
    </source>
</evidence>
<proteinExistence type="predicted"/>
<dbReference type="EMBL" id="ABCK01000009">
    <property type="protein sequence ID" value="EDM27545.1"/>
    <property type="molecule type" value="Genomic_DNA"/>
</dbReference>
<gene>
    <name evidence="2" type="ORF">LNTAR_05516</name>
</gene>
<organism evidence="2 3">
    <name type="scientific">Lentisphaera araneosa HTCC2155</name>
    <dbReference type="NCBI Taxonomy" id="313628"/>
    <lineage>
        <taxon>Bacteria</taxon>
        <taxon>Pseudomonadati</taxon>
        <taxon>Lentisphaerota</taxon>
        <taxon>Lentisphaeria</taxon>
        <taxon>Lentisphaerales</taxon>
        <taxon>Lentisphaeraceae</taxon>
        <taxon>Lentisphaera</taxon>
    </lineage>
</organism>
<protein>
    <recommendedName>
        <fullName evidence="4">Lipoprotein</fullName>
    </recommendedName>
</protein>
<evidence type="ECO:0000313" key="2">
    <source>
        <dbReference type="EMBL" id="EDM27545.1"/>
    </source>
</evidence>
<dbReference type="PROSITE" id="PS51257">
    <property type="entry name" value="PROKAR_LIPOPROTEIN"/>
    <property type="match status" value="1"/>
</dbReference>
<evidence type="ECO:0000256" key="1">
    <source>
        <dbReference type="SAM" id="SignalP"/>
    </source>
</evidence>
<reference evidence="2 3" key="1">
    <citation type="journal article" date="2010" name="J. Bacteriol.">
        <title>Genome sequence of Lentisphaera araneosa HTCC2155T, the type species of the order Lentisphaerales in the phylum Lentisphaerae.</title>
        <authorList>
            <person name="Thrash J.C."/>
            <person name="Cho J.C."/>
            <person name="Vergin K.L."/>
            <person name="Morris R.M."/>
            <person name="Giovannoni S.J."/>
        </authorList>
    </citation>
    <scope>NUCLEOTIDE SEQUENCE [LARGE SCALE GENOMIC DNA]</scope>
    <source>
        <strain evidence="2 3">HTCC2155</strain>
    </source>
</reference>
<comment type="caution">
    <text evidence="2">The sequence shown here is derived from an EMBL/GenBank/DDBJ whole genome shotgun (WGS) entry which is preliminary data.</text>
</comment>
<keyword evidence="3" id="KW-1185">Reference proteome</keyword>
<dbReference type="RefSeq" id="WP_007278848.1">
    <property type="nucleotide sequence ID" value="NZ_ABCK01000009.1"/>
</dbReference>
<dbReference type="Proteomes" id="UP000004947">
    <property type="component" value="Unassembled WGS sequence"/>
</dbReference>
<evidence type="ECO:0000313" key="3">
    <source>
        <dbReference type="Proteomes" id="UP000004947"/>
    </source>
</evidence>
<dbReference type="AlphaFoldDB" id="A6DLU0"/>
<keyword evidence="1" id="KW-0732">Signal</keyword>
<sequence length="155" mass="17306">MNLYPRLIIILLVSFVSSCAFKSQQQAITQLYIEESEVNLSPQERSRLSKLSIDLVESCNFTSKGYTITFDEVATKKAYQQTLKSDHLKITFVPPIDVICHGDQISIQTLVIGPIEGEYVKAPYGLNDRGELIAFAKYSGQLAVELKTIIDSISN</sequence>